<protein>
    <recommendedName>
        <fullName evidence="3">Outer membrane protein beta-barrel domain-containing protein</fullName>
    </recommendedName>
</protein>
<comment type="caution">
    <text evidence="1">The sequence shown here is derived from an EMBL/GenBank/DDBJ whole genome shotgun (WGS) entry which is preliminary data.</text>
</comment>
<evidence type="ECO:0000313" key="1">
    <source>
        <dbReference type="EMBL" id="GGZ32710.1"/>
    </source>
</evidence>
<gene>
    <name evidence="1" type="ORF">GCM10007049_27810</name>
</gene>
<dbReference type="RefSeq" id="WP_018475935.1">
    <property type="nucleotide sequence ID" value="NZ_BMWX01000004.1"/>
</dbReference>
<proteinExistence type="predicted"/>
<dbReference type="Proteomes" id="UP000619457">
    <property type="component" value="Unassembled WGS sequence"/>
</dbReference>
<reference evidence="1" key="2">
    <citation type="submission" date="2020-09" db="EMBL/GenBank/DDBJ databases">
        <authorList>
            <person name="Sun Q."/>
            <person name="Kim S."/>
        </authorList>
    </citation>
    <scope>NUCLEOTIDE SEQUENCE</scope>
    <source>
        <strain evidence="1">KCTC 12368</strain>
    </source>
</reference>
<name>A0A918UTB3_9BACT</name>
<dbReference type="AlphaFoldDB" id="A0A918UTB3"/>
<evidence type="ECO:0000313" key="2">
    <source>
        <dbReference type="Proteomes" id="UP000619457"/>
    </source>
</evidence>
<sequence length="182" mass="20485">MFRFRGKSAILESKIPKALLCFFLLICLSNSTWSQVRYSIKTEVSYYSHIDHLVDIDPGANWEGYKSNGDGMEFSIINGLTLNKWYFGLGLGYLNIDGYDGLSVYSDINFRVLDYKLSPILGIKVGRSHLWNQYESGTGTAMAEFNIGFSYQLLDVVTIYIQSGITINQESSFSPFTAGISF</sequence>
<keyword evidence="2" id="KW-1185">Reference proteome</keyword>
<accession>A0A918UTB3</accession>
<evidence type="ECO:0008006" key="3">
    <source>
        <dbReference type="Google" id="ProtNLM"/>
    </source>
</evidence>
<dbReference type="EMBL" id="BMWX01000004">
    <property type="protein sequence ID" value="GGZ32710.1"/>
    <property type="molecule type" value="Genomic_DNA"/>
</dbReference>
<organism evidence="1 2">
    <name type="scientific">Echinicola pacifica</name>
    <dbReference type="NCBI Taxonomy" id="346377"/>
    <lineage>
        <taxon>Bacteria</taxon>
        <taxon>Pseudomonadati</taxon>
        <taxon>Bacteroidota</taxon>
        <taxon>Cytophagia</taxon>
        <taxon>Cytophagales</taxon>
        <taxon>Cyclobacteriaceae</taxon>
        <taxon>Echinicola</taxon>
    </lineage>
</organism>
<reference evidence="1" key="1">
    <citation type="journal article" date="2014" name="Int. J. Syst. Evol. Microbiol.">
        <title>Complete genome sequence of Corynebacterium casei LMG S-19264T (=DSM 44701T), isolated from a smear-ripened cheese.</title>
        <authorList>
            <consortium name="US DOE Joint Genome Institute (JGI-PGF)"/>
            <person name="Walter F."/>
            <person name="Albersmeier A."/>
            <person name="Kalinowski J."/>
            <person name="Ruckert C."/>
        </authorList>
    </citation>
    <scope>NUCLEOTIDE SEQUENCE</scope>
    <source>
        <strain evidence="1">KCTC 12368</strain>
    </source>
</reference>